<protein>
    <submittedName>
        <fullName evidence="1">Uncharacterized protein</fullName>
    </submittedName>
</protein>
<evidence type="ECO:0000313" key="1">
    <source>
        <dbReference type="EMBL" id="PKI41867.1"/>
    </source>
</evidence>
<reference evidence="1 2" key="1">
    <citation type="submission" date="2017-11" db="EMBL/GenBank/DDBJ databases">
        <title>De-novo sequencing of pomegranate (Punica granatum L.) genome.</title>
        <authorList>
            <person name="Akparov Z."/>
            <person name="Amiraslanov A."/>
            <person name="Hajiyeva S."/>
            <person name="Abbasov M."/>
            <person name="Kaur K."/>
            <person name="Hamwieh A."/>
            <person name="Solovyev V."/>
            <person name="Salamov A."/>
            <person name="Braich B."/>
            <person name="Kosarev P."/>
            <person name="Mahmoud A."/>
            <person name="Hajiyev E."/>
            <person name="Babayeva S."/>
            <person name="Izzatullayeva V."/>
            <person name="Mammadov A."/>
            <person name="Mammadov A."/>
            <person name="Sharifova S."/>
            <person name="Ojaghi J."/>
            <person name="Eynullazada K."/>
            <person name="Bayramov B."/>
            <person name="Abdulazimova A."/>
            <person name="Shahmuradov I."/>
        </authorList>
    </citation>
    <scope>NUCLEOTIDE SEQUENCE [LARGE SCALE GENOMIC DNA]</scope>
    <source>
        <strain evidence="2">cv. AG2017</strain>
        <tissue evidence="1">Leaf</tissue>
    </source>
</reference>
<dbReference type="PANTHER" id="PTHR33240">
    <property type="entry name" value="OS08G0508500 PROTEIN"/>
    <property type="match status" value="1"/>
</dbReference>
<keyword evidence="2" id="KW-1185">Reference proteome</keyword>
<dbReference type="AlphaFoldDB" id="A0A2I0ID04"/>
<dbReference type="PANTHER" id="PTHR33240:SF15">
    <property type="entry name" value="GAG-PRO-LIKE PROTEIN"/>
    <property type="match status" value="1"/>
</dbReference>
<dbReference type="EMBL" id="PGOL01003267">
    <property type="protein sequence ID" value="PKI41867.1"/>
    <property type="molecule type" value="Genomic_DNA"/>
</dbReference>
<dbReference type="Proteomes" id="UP000233551">
    <property type="component" value="Unassembled WGS sequence"/>
</dbReference>
<comment type="caution">
    <text evidence="1">The sequence shown here is derived from an EMBL/GenBank/DDBJ whole genome shotgun (WGS) entry which is preliminary data.</text>
</comment>
<accession>A0A2I0ID04</accession>
<proteinExistence type="predicted"/>
<organism evidence="1 2">
    <name type="scientific">Punica granatum</name>
    <name type="common">Pomegranate</name>
    <dbReference type="NCBI Taxonomy" id="22663"/>
    <lineage>
        <taxon>Eukaryota</taxon>
        <taxon>Viridiplantae</taxon>
        <taxon>Streptophyta</taxon>
        <taxon>Embryophyta</taxon>
        <taxon>Tracheophyta</taxon>
        <taxon>Spermatophyta</taxon>
        <taxon>Magnoliopsida</taxon>
        <taxon>eudicotyledons</taxon>
        <taxon>Gunneridae</taxon>
        <taxon>Pentapetalae</taxon>
        <taxon>rosids</taxon>
        <taxon>malvids</taxon>
        <taxon>Myrtales</taxon>
        <taxon>Lythraceae</taxon>
        <taxon>Punica</taxon>
    </lineage>
</organism>
<evidence type="ECO:0000313" key="2">
    <source>
        <dbReference type="Proteomes" id="UP000233551"/>
    </source>
</evidence>
<dbReference type="CDD" id="cd00303">
    <property type="entry name" value="retropepsin_like"/>
    <property type="match status" value="1"/>
</dbReference>
<sequence length="344" mass="38607">MIDNGSALNVCPFSTLKQTNVDMSRIRVSKTTIRAFDGSWREVNGEIDLLIDVGPCSFCVTFQILEIPNAFRLLQGRPWIHAVDPVLSSLHQKLKSFVEGKLITVNGKEDYAVYKETVVSYISIGEDQNLSFHSFDTISVIRDYGKARRGKHLHRLAAHYKKLSKGIPVPPLSQFFLASPQVIRGTSDSPYTKSNDSSSDTAKALLALLAIYAVVDEISPRIHIHPGQEDEELTNWTTVLLYSAMVADVIQSNPNHKCNDSNSSETRLGKPLPIYFEEGLDEDGRVPKIEESLHRLENHQLTSIEPTEEINIGTAEEPRTLRIETGLDPTQKARMINFLTEYQE</sequence>
<gene>
    <name evidence="1" type="ORF">CRG98_037737</name>
</gene>
<name>A0A2I0ID04_PUNGR</name>
<feature type="non-terminal residue" evidence="1">
    <location>
        <position position="344"/>
    </location>
</feature>